<dbReference type="PANTHER" id="PTHR34387">
    <property type="entry name" value="SLR1258 PROTEIN"/>
    <property type="match status" value="1"/>
</dbReference>
<dbReference type="Proteomes" id="UP000621799">
    <property type="component" value="Unassembled WGS sequence"/>
</dbReference>
<dbReference type="GO" id="GO:0006974">
    <property type="term" value="P:DNA damage response"/>
    <property type="evidence" value="ECO:0007669"/>
    <property type="project" value="TreeGrafter"/>
</dbReference>
<dbReference type="InterPro" id="IPR052022">
    <property type="entry name" value="26kDa_periplasmic_antigen"/>
</dbReference>
<organism evidence="1 2">
    <name type="scientific">Zarconia navalis LEGE 11467</name>
    <dbReference type="NCBI Taxonomy" id="1828826"/>
    <lineage>
        <taxon>Bacteria</taxon>
        <taxon>Bacillati</taxon>
        <taxon>Cyanobacteriota</taxon>
        <taxon>Cyanophyceae</taxon>
        <taxon>Oscillatoriophycideae</taxon>
        <taxon>Oscillatoriales</taxon>
        <taxon>Oscillatoriales incertae sedis</taxon>
        <taxon>Zarconia</taxon>
        <taxon>Zarconia navalis</taxon>
    </lineage>
</organism>
<accession>A0A928Z8Q6</accession>
<protein>
    <submittedName>
        <fullName evidence="1">SIMPL domain-containing protein</fullName>
    </submittedName>
</protein>
<dbReference type="PANTHER" id="PTHR34387:SF1">
    <property type="entry name" value="PERIPLASMIC IMMUNOGENIC PROTEIN"/>
    <property type="match status" value="1"/>
</dbReference>
<dbReference type="RefSeq" id="WP_264322008.1">
    <property type="nucleotide sequence ID" value="NZ_JADEXN010000249.1"/>
</dbReference>
<sequence>MPVSRTLVSTIAALSLALPQILLPNRQVAVAVEQMPNILTVSGQGIVSIPVSLAQVRLGVEVFAQTAQEAQTELEEESSALMGLLRSSNVDRLETTSLRFNPVYGSRDDERVLTGYSAQNIVSFRVDVDRAGIIVAQALEAGATRIDSISFAAADEAIEAARTNALRLATRDARTQADIILTELNLTPLEIVRIDAQAGEPPVPMLLDRNEFAATTRSAGNVSFPISGSEQQIRAFVTLQVRY</sequence>
<dbReference type="AlphaFoldDB" id="A0A928Z8Q6"/>
<dbReference type="Pfam" id="PF04402">
    <property type="entry name" value="SIMPL"/>
    <property type="match status" value="1"/>
</dbReference>
<proteinExistence type="predicted"/>
<dbReference type="Gene3D" id="3.30.70.2970">
    <property type="entry name" value="Protein of unknown function (DUF541), domain 2"/>
    <property type="match status" value="1"/>
</dbReference>
<evidence type="ECO:0000313" key="1">
    <source>
        <dbReference type="EMBL" id="MBE9041815.1"/>
    </source>
</evidence>
<dbReference type="Gene3D" id="3.30.110.170">
    <property type="entry name" value="Protein of unknown function (DUF541), domain 1"/>
    <property type="match status" value="1"/>
</dbReference>
<keyword evidence="2" id="KW-1185">Reference proteome</keyword>
<dbReference type="InterPro" id="IPR007497">
    <property type="entry name" value="SIMPL/DUF541"/>
</dbReference>
<comment type="caution">
    <text evidence="1">The sequence shown here is derived from an EMBL/GenBank/DDBJ whole genome shotgun (WGS) entry which is preliminary data.</text>
</comment>
<reference evidence="1" key="1">
    <citation type="submission" date="2020-10" db="EMBL/GenBank/DDBJ databases">
        <authorList>
            <person name="Castelo-Branco R."/>
            <person name="Eusebio N."/>
            <person name="Adriana R."/>
            <person name="Vieira A."/>
            <person name="Brugerolle De Fraissinette N."/>
            <person name="Rezende De Castro R."/>
            <person name="Schneider M.P."/>
            <person name="Vasconcelos V."/>
            <person name="Leao P.N."/>
        </authorList>
    </citation>
    <scope>NUCLEOTIDE SEQUENCE</scope>
    <source>
        <strain evidence="1">LEGE 11467</strain>
    </source>
</reference>
<name>A0A928Z8Q6_9CYAN</name>
<gene>
    <name evidence="1" type="ORF">IQ235_13600</name>
</gene>
<evidence type="ECO:0000313" key="2">
    <source>
        <dbReference type="Proteomes" id="UP000621799"/>
    </source>
</evidence>
<dbReference type="EMBL" id="JADEXN010000249">
    <property type="protein sequence ID" value="MBE9041815.1"/>
    <property type="molecule type" value="Genomic_DNA"/>
</dbReference>